<name>U5N9K8_9BURK</name>
<dbReference type="Proteomes" id="UP000017184">
    <property type="component" value="Chromosome"/>
</dbReference>
<evidence type="ECO:0008006" key="3">
    <source>
        <dbReference type="Google" id="ProtNLM"/>
    </source>
</evidence>
<sequence>MRFLDVRTDCAFQMVFGSQRSRQVLRHFLNAMLEYEDEHEIRDVEIVDPGQVPLVRGMKDCYVNVRAVLANDSHVLIEMQVLDVESIEQPVLYNAARLYSSQLRYREHYRLINPVIALTFTDFVFFADTPEQMMSRYRLAKKQRLMDYDIELVFVELPKFRKEGSELAGAQDQWIYFIKNARTLDRVPDCLTEPMIRQALEWIDESTLSARELETMHQRREVLQMQRDALGKARINGVREGFEQGRQAERQAVARVAHGQGLAAVHIAQLLGCTLEEVQRLLAVPSA</sequence>
<evidence type="ECO:0000313" key="2">
    <source>
        <dbReference type="Proteomes" id="UP000017184"/>
    </source>
</evidence>
<dbReference type="PANTHER" id="PTHR41317:SF1">
    <property type="entry name" value="PD-(D_E)XK NUCLEASE FAMILY TRANSPOSASE"/>
    <property type="match status" value="1"/>
</dbReference>
<accession>U5N9K8</accession>
<organism evidence="1 2">
    <name type="scientific">Candidatus Symbiobacter mobilis CR</name>
    <dbReference type="NCBI Taxonomy" id="946483"/>
    <lineage>
        <taxon>Bacteria</taxon>
        <taxon>Pseudomonadati</taxon>
        <taxon>Pseudomonadota</taxon>
        <taxon>Betaproteobacteria</taxon>
        <taxon>Burkholderiales</taxon>
        <taxon>Comamonadaceae</taxon>
    </lineage>
</organism>
<dbReference type="KEGG" id="cbx:Cenrod_2188"/>
<gene>
    <name evidence="1" type="ORF">Cenrod_2188</name>
</gene>
<protein>
    <recommendedName>
        <fullName evidence="3">Rpn family recombination-promoting nuclease/putative transposase</fullName>
    </recommendedName>
</protein>
<evidence type="ECO:0000313" key="1">
    <source>
        <dbReference type="EMBL" id="AGX88256.1"/>
    </source>
</evidence>
<dbReference type="Pfam" id="PF12784">
    <property type="entry name" value="PDDEXK_2"/>
    <property type="match status" value="1"/>
</dbReference>
<proteinExistence type="predicted"/>
<dbReference type="PANTHER" id="PTHR41317">
    <property type="entry name" value="PD-(D_E)XK NUCLEASE FAMILY TRANSPOSASE"/>
    <property type="match status" value="1"/>
</dbReference>
<reference evidence="1 2" key="1">
    <citation type="journal article" date="2013" name="Genome Biol.">
        <title>Genomic analysis reveals key aspects of prokaryotic symbiosis in the phototrophic consortium "Chlorochromatium aggregatum".</title>
        <authorList>
            <person name="Liu Z."/>
            <person name="Muller J."/>
            <person name="Li T."/>
            <person name="Alvey R.M."/>
            <person name="Vogl K."/>
            <person name="Frigaard N.U."/>
            <person name="Rockwell N.C."/>
            <person name="Boyd E.S."/>
            <person name="Tomsho L.P."/>
            <person name="Schuster S.C."/>
            <person name="Henke P."/>
            <person name="Rohde M."/>
            <person name="Overmann J."/>
            <person name="Bryant D.A."/>
        </authorList>
    </citation>
    <scope>NUCLEOTIDE SEQUENCE [LARGE SCALE GENOMIC DNA]</scope>
    <source>
        <strain evidence="1">CR</strain>
    </source>
</reference>
<keyword evidence="2" id="KW-1185">Reference proteome</keyword>
<dbReference type="NCBIfam" id="TIGR01784">
    <property type="entry name" value="T_den_put_tspse"/>
    <property type="match status" value="1"/>
</dbReference>
<dbReference type="EMBL" id="CP004885">
    <property type="protein sequence ID" value="AGX88256.1"/>
    <property type="molecule type" value="Genomic_DNA"/>
</dbReference>
<dbReference type="AlphaFoldDB" id="U5N9K8"/>
<dbReference type="InterPro" id="IPR010106">
    <property type="entry name" value="RpnA"/>
</dbReference>
<dbReference type="STRING" id="946483.Cenrod_2188"/>
<dbReference type="HOGENOM" id="CLU_057504_1_1_4"/>
<dbReference type="eggNOG" id="COG5464">
    <property type="taxonomic scope" value="Bacteria"/>
</dbReference>